<name>A0ABQ9U973_SAGOE</name>
<dbReference type="Proteomes" id="UP001266305">
    <property type="component" value="Unassembled WGS sequence"/>
</dbReference>
<feature type="non-terminal residue" evidence="1">
    <location>
        <position position="1"/>
    </location>
</feature>
<dbReference type="EMBL" id="JASSZA010000014">
    <property type="protein sequence ID" value="KAK2093556.1"/>
    <property type="molecule type" value="Genomic_DNA"/>
</dbReference>
<reference evidence="1 2" key="1">
    <citation type="submission" date="2023-05" db="EMBL/GenBank/DDBJ databases">
        <title>B98-5 Cell Line De Novo Hybrid Assembly: An Optical Mapping Approach.</title>
        <authorList>
            <person name="Kananen K."/>
            <person name="Auerbach J.A."/>
            <person name="Kautto E."/>
            <person name="Blachly J.S."/>
        </authorList>
    </citation>
    <scope>NUCLEOTIDE SEQUENCE [LARGE SCALE GENOMIC DNA]</scope>
    <source>
        <strain evidence="1">B95-8</strain>
        <tissue evidence="1">Cell line</tissue>
    </source>
</reference>
<comment type="caution">
    <text evidence="1">The sequence shown here is derived from an EMBL/GenBank/DDBJ whole genome shotgun (WGS) entry which is preliminary data.</text>
</comment>
<organism evidence="1 2">
    <name type="scientific">Saguinus oedipus</name>
    <name type="common">Cotton-top tamarin</name>
    <name type="synonym">Oedipomidas oedipus</name>
    <dbReference type="NCBI Taxonomy" id="9490"/>
    <lineage>
        <taxon>Eukaryota</taxon>
        <taxon>Metazoa</taxon>
        <taxon>Chordata</taxon>
        <taxon>Craniata</taxon>
        <taxon>Vertebrata</taxon>
        <taxon>Euteleostomi</taxon>
        <taxon>Mammalia</taxon>
        <taxon>Eutheria</taxon>
        <taxon>Euarchontoglires</taxon>
        <taxon>Primates</taxon>
        <taxon>Haplorrhini</taxon>
        <taxon>Platyrrhini</taxon>
        <taxon>Cebidae</taxon>
        <taxon>Callitrichinae</taxon>
        <taxon>Saguinus</taxon>
    </lineage>
</organism>
<proteinExistence type="predicted"/>
<evidence type="ECO:0000313" key="2">
    <source>
        <dbReference type="Proteomes" id="UP001266305"/>
    </source>
</evidence>
<sequence length="77" mass="7628">APGWGGFSVARKSGSHAGGELFGGVCLLLASPLSPLFRLHPDVYGVPVGGAGGRRGGGFLSSPLAARLSPNGGKIRT</sequence>
<accession>A0ABQ9U973</accession>
<keyword evidence="2" id="KW-1185">Reference proteome</keyword>
<evidence type="ECO:0000313" key="1">
    <source>
        <dbReference type="EMBL" id="KAK2093556.1"/>
    </source>
</evidence>
<gene>
    <name evidence="1" type="ORF">P7K49_027294</name>
</gene>
<protein>
    <submittedName>
        <fullName evidence="1">Uncharacterized protein</fullName>
    </submittedName>
</protein>